<dbReference type="STRING" id="1477437.SAMN05444682_107314"/>
<organism evidence="1 2">
    <name type="scientific">Parapedobacter indicus</name>
    <dbReference type="NCBI Taxonomy" id="1477437"/>
    <lineage>
        <taxon>Bacteria</taxon>
        <taxon>Pseudomonadati</taxon>
        <taxon>Bacteroidota</taxon>
        <taxon>Sphingobacteriia</taxon>
        <taxon>Sphingobacteriales</taxon>
        <taxon>Sphingobacteriaceae</taxon>
        <taxon>Parapedobacter</taxon>
    </lineage>
</organism>
<evidence type="ECO:0000313" key="1">
    <source>
        <dbReference type="EMBL" id="SFJ12863.1"/>
    </source>
</evidence>
<dbReference type="EMBL" id="FOQO01000007">
    <property type="protein sequence ID" value="SFJ12863.1"/>
    <property type="molecule type" value="Genomic_DNA"/>
</dbReference>
<dbReference type="RefSeq" id="WP_090628394.1">
    <property type="nucleotide sequence ID" value="NZ_FOQO01000007.1"/>
</dbReference>
<evidence type="ECO:0008006" key="3">
    <source>
        <dbReference type="Google" id="ProtNLM"/>
    </source>
</evidence>
<evidence type="ECO:0000313" key="2">
    <source>
        <dbReference type="Proteomes" id="UP000198670"/>
    </source>
</evidence>
<sequence length="236" mass="26662">MKKQTVCIVIGLLCLLSVRGQRLSSTKVENPISPSLGILVGTAGGGLEFYQPFGNQFGIQAGFSLMPFDTQIIGTYGQHETRSQVRARLHNVHILFDWAPFYKASGFFRHLIINAGGGYFMQAKGYIQTTLNESYFYGDIEVPYYLIGEVNTRINWNETIAPYLGLALTDIWIDNRFGLDFGLGGYYLSAPSVQLTGTKLLEYNQANGPIIERNIRNYRFLPQLQLGVNYRFKLKY</sequence>
<proteinExistence type="predicted"/>
<dbReference type="Gene3D" id="2.40.160.170">
    <property type="match status" value="1"/>
</dbReference>
<name>A0A1I3NUB7_9SPHI</name>
<dbReference type="Proteomes" id="UP000198670">
    <property type="component" value="Unassembled WGS sequence"/>
</dbReference>
<protein>
    <recommendedName>
        <fullName evidence="3">Outer membrane protein beta-barrel domain-containing protein</fullName>
    </recommendedName>
</protein>
<gene>
    <name evidence="1" type="ORF">SAMN05444682_107314</name>
</gene>
<dbReference type="OrthoDB" id="597504at2"/>
<accession>A0A1I3NUB7</accession>
<dbReference type="AlphaFoldDB" id="A0A1I3NUB7"/>
<keyword evidence="2" id="KW-1185">Reference proteome</keyword>
<reference evidence="1 2" key="1">
    <citation type="submission" date="2016-10" db="EMBL/GenBank/DDBJ databases">
        <authorList>
            <person name="de Groot N.N."/>
        </authorList>
    </citation>
    <scope>NUCLEOTIDE SEQUENCE [LARGE SCALE GENOMIC DNA]</scope>
    <source>
        <strain evidence="1 2">RK1</strain>
    </source>
</reference>